<reference evidence="3 5" key="1">
    <citation type="journal article" date="2014" name="BMC Genomics">
        <title>Genome sequence of Anopheles sinensis provides insight into genetics basis of mosquito competence for malaria parasites.</title>
        <authorList>
            <person name="Zhou D."/>
            <person name="Zhang D."/>
            <person name="Ding G."/>
            <person name="Shi L."/>
            <person name="Hou Q."/>
            <person name="Ye Y."/>
            <person name="Xu Y."/>
            <person name="Zhou H."/>
            <person name="Xiong C."/>
            <person name="Li S."/>
            <person name="Yu J."/>
            <person name="Hong S."/>
            <person name="Yu X."/>
            <person name="Zou P."/>
            <person name="Chen C."/>
            <person name="Chang X."/>
            <person name="Wang W."/>
            <person name="Lv Y."/>
            <person name="Sun Y."/>
            <person name="Ma L."/>
            <person name="Shen B."/>
            <person name="Zhu C."/>
        </authorList>
    </citation>
    <scope>NUCLEOTIDE SEQUENCE [LARGE SCALE GENOMIC DNA]</scope>
</reference>
<evidence type="ECO:0000256" key="2">
    <source>
        <dbReference type="SAM" id="MobiDB-lite"/>
    </source>
</evidence>
<proteinExistence type="predicted"/>
<evidence type="ECO:0000256" key="1">
    <source>
        <dbReference type="SAM" id="Coils"/>
    </source>
</evidence>
<keyword evidence="1" id="KW-0175">Coiled coil</keyword>
<feature type="compositionally biased region" description="Polar residues" evidence="2">
    <location>
        <begin position="66"/>
        <end position="77"/>
    </location>
</feature>
<accession>A0A084WJU6</accession>
<dbReference type="Proteomes" id="UP000030765">
    <property type="component" value="Unassembled WGS sequence"/>
</dbReference>
<dbReference type="OMA" id="KRQRVHM"/>
<name>A0A084WJU6_ANOSI</name>
<reference evidence="4" key="2">
    <citation type="submission" date="2020-05" db="UniProtKB">
        <authorList>
            <consortium name="EnsemblMetazoa"/>
        </authorList>
    </citation>
    <scope>IDENTIFICATION</scope>
</reference>
<sequence length="465" mass="51895">MDPVLLERERVLFRMNEEINAKSRGLFELNENVSWMTTKRRMRQGLKKLNNIGAGGPVELPAGDESCTSDLGGSIATTDKENEGQLHGTGTGSDEEEPESEPGRSASVIFALEVSRDGEGEKGPFGGQREAPATTTTLTEIRCDAIKEEHSRSNNVTSNQQMQLVKVTTVSVERKVSNGQRAAGNGGMVTPGMLLNGNSSSSSSKSVTSATARNLTKNMADVVPKVLEKKNISSDGLIKFLKSKVAILQTELETSQRQNEANVKDLHLALDRLKQLEALKEQLLTKNSALERTVKKFEERNLELDKLLKVNVVFQQSGSVKQTNGNKFDLLQEKDAQLNVAAKELFGARSEIRNLAQINQTQEKRLFKAQEEVESLRVKLNIANDSEKVPETRDAARQERLTYEKQIKQLRKQRTEVLADYKKLLLSVDQMKKQNFNQEQSKLLHDFEKDYFRHLDEAASSSPLP</sequence>
<dbReference type="EnsemblMetazoa" id="ASIC018527-RA">
    <property type="protein sequence ID" value="ASIC018527-PA"/>
    <property type="gene ID" value="ASIC018527"/>
</dbReference>
<dbReference type="AlphaFoldDB" id="A0A084WJU6"/>
<feature type="coiled-coil region" evidence="1">
    <location>
        <begin position="352"/>
        <end position="413"/>
    </location>
</feature>
<feature type="region of interest" description="Disordered" evidence="2">
    <location>
        <begin position="53"/>
        <end position="105"/>
    </location>
</feature>
<dbReference type="PANTHER" id="PTHR23313">
    <property type="entry name" value="TSEC1-RELATED"/>
    <property type="match status" value="1"/>
</dbReference>
<evidence type="ECO:0000313" key="5">
    <source>
        <dbReference type="Proteomes" id="UP000030765"/>
    </source>
</evidence>
<dbReference type="PANTHER" id="PTHR23313:SF0">
    <property type="entry name" value="TESTIS-EXPRESSED PROTEIN 9"/>
    <property type="match status" value="1"/>
</dbReference>
<organism evidence="3">
    <name type="scientific">Anopheles sinensis</name>
    <name type="common">Mosquito</name>
    <dbReference type="NCBI Taxonomy" id="74873"/>
    <lineage>
        <taxon>Eukaryota</taxon>
        <taxon>Metazoa</taxon>
        <taxon>Ecdysozoa</taxon>
        <taxon>Arthropoda</taxon>
        <taxon>Hexapoda</taxon>
        <taxon>Insecta</taxon>
        <taxon>Pterygota</taxon>
        <taxon>Neoptera</taxon>
        <taxon>Endopterygota</taxon>
        <taxon>Diptera</taxon>
        <taxon>Nematocera</taxon>
        <taxon>Culicoidea</taxon>
        <taxon>Culicidae</taxon>
        <taxon>Anophelinae</taxon>
        <taxon>Anopheles</taxon>
    </lineage>
</organism>
<dbReference type="EMBL" id="ATLV01024072">
    <property type="status" value="NOT_ANNOTATED_CDS"/>
    <property type="molecule type" value="Genomic_DNA"/>
</dbReference>
<feature type="coiled-coil region" evidence="1">
    <location>
        <begin position="238"/>
        <end position="307"/>
    </location>
</feature>
<protein>
    <submittedName>
        <fullName evidence="3">AGAP007052-PA-like protein</fullName>
    </submittedName>
</protein>
<dbReference type="STRING" id="74873.A0A084WJU6"/>
<dbReference type="VEuPathDB" id="VectorBase:ASIC018527"/>
<dbReference type="EMBL" id="KE525348">
    <property type="protein sequence ID" value="KFB50490.1"/>
    <property type="molecule type" value="Genomic_DNA"/>
</dbReference>
<gene>
    <name evidence="3" type="ORF">ZHAS_00018527</name>
</gene>
<evidence type="ECO:0000313" key="4">
    <source>
        <dbReference type="EnsemblMetazoa" id="ASIC018527-PA"/>
    </source>
</evidence>
<evidence type="ECO:0000313" key="3">
    <source>
        <dbReference type="EMBL" id="KFB50490.1"/>
    </source>
</evidence>
<keyword evidence="5" id="KW-1185">Reference proteome</keyword>
<dbReference type="OrthoDB" id="269872at2759"/>